<dbReference type="GO" id="GO:0006189">
    <property type="term" value="P:'de novo' IMP biosynthetic process"/>
    <property type="evidence" value="ECO:0007669"/>
    <property type="project" value="UniProtKB-UniRule"/>
</dbReference>
<dbReference type="STRING" id="387631.Asulf_01791"/>
<dbReference type="UniPathway" id="UPA00074">
    <property type="reaction ID" value="UER00124"/>
</dbReference>
<dbReference type="GeneID" id="15393426"/>
<dbReference type="SUPFAM" id="SSF56235">
    <property type="entry name" value="N-terminal nucleophile aminohydrolases (Ntn hydrolases)"/>
    <property type="match status" value="1"/>
</dbReference>
<dbReference type="GO" id="GO:0051539">
    <property type="term" value="F:4 iron, 4 sulfur cluster binding"/>
    <property type="evidence" value="ECO:0007669"/>
    <property type="project" value="UniProtKB-KW"/>
</dbReference>
<dbReference type="PROSITE" id="PS51278">
    <property type="entry name" value="GATASE_TYPE_2"/>
    <property type="match status" value="1"/>
</dbReference>
<dbReference type="EC" id="2.4.2.14" evidence="7"/>
<dbReference type="InterPro" id="IPR000836">
    <property type="entry name" value="PRTase_dom"/>
</dbReference>
<comment type="function">
    <text evidence="7">Catalyzes the formation of phosphoribosylamine from phosphoribosylpyrophosphate (PRPP) and glutamine.</text>
</comment>
<sequence length="453" mass="50024">MCGIVGVFCNDVDLTPHITYYALFSLQHRGQESAGMAVSGVGVNLYKDMGLVSEVFSNKILSMLKGNSSIGHVRYSTTGQSRIENAQPLAVKSRYGSIAVAHNGNLVNYRELRKELEIDGKVFHTDSDTEVIVYLLSSYLLDNDLETALSMLTKKLMGSFTLTLLLNDMVVGYRDPMGFKPLCVGEGEFGYIIASESCAIDSVGAELIRDVRPGEAVIIEDGDLRFEKIAGSDKKCVCVFEYIYFARPDSVIDGRNVYRVRYNIGRTLAKESPAEVDLVSPVPDSGTTSSIGYAHESGKPYLEALIKNRYVGRTFIIPGQENRELSVKLKMNVLRDNVNGKRVLLIDDSIVRGTTSRKIVELVRKAGAKEIHFRVGSPPIVSPCYFGIDMSTREELIASEKSVEDIRRDIMADSLAYLSLEGLLDSVGIRREDLCLACLTSRYPVPVECAMKC</sequence>
<dbReference type="GO" id="GO:0009113">
    <property type="term" value="P:purine nucleobase biosynthetic process"/>
    <property type="evidence" value="ECO:0007669"/>
    <property type="project" value="UniProtKB-UniRule"/>
</dbReference>
<comment type="similarity">
    <text evidence="2 7 8">In the C-terminal section; belongs to the purine/pyrimidine phosphoribosyltransferase family.</text>
</comment>
<evidence type="ECO:0000256" key="5">
    <source>
        <dbReference type="ARBA" id="ARBA00022755"/>
    </source>
</evidence>
<dbReference type="MEROPS" id="C44.001"/>
<dbReference type="CDD" id="cd00715">
    <property type="entry name" value="GPATase_N"/>
    <property type="match status" value="1"/>
</dbReference>
<dbReference type="InterPro" id="IPR017932">
    <property type="entry name" value="GATase_2_dom"/>
</dbReference>
<dbReference type="SUPFAM" id="SSF53271">
    <property type="entry name" value="PRTase-like"/>
    <property type="match status" value="1"/>
</dbReference>
<evidence type="ECO:0000256" key="6">
    <source>
        <dbReference type="ARBA" id="ARBA00022962"/>
    </source>
</evidence>
<protein>
    <recommendedName>
        <fullName evidence="7">Amidophosphoribosyltransferase</fullName>
        <shortName evidence="7">ATase</shortName>
        <ecNumber evidence="7">2.4.2.14</ecNumber>
    </recommendedName>
    <alternativeName>
        <fullName evidence="7">Glutamine phosphoribosylpyrophosphate amidotransferase</fullName>
        <shortName evidence="7">GPATase</shortName>
    </alternativeName>
</protein>
<reference evidence="13 14" key="1">
    <citation type="journal article" date="2013" name="Genome Announc.">
        <title>Complete Genome Sequence of the Thermophilic and Facultatively Chemolithoautotrophic Sulfate Reducer Archaeoglobus sulfaticallidus Strain PM70-1T.</title>
        <authorList>
            <person name="Stokke R."/>
            <person name="Hocking W.P."/>
            <person name="Steinsbu B.O."/>
            <person name="Steen I.H."/>
        </authorList>
    </citation>
    <scope>NUCLEOTIDE SEQUENCE [LARGE SCALE GENOMIC DNA]</scope>
    <source>
        <strain evidence="13">PM70-1</strain>
    </source>
</reference>
<comment type="cofactor">
    <cofactor evidence="7 10">
        <name>Mg(2+)</name>
        <dbReference type="ChEBI" id="CHEBI:18420"/>
    </cofactor>
    <text evidence="7 10">Binds 1 Mg(2+) ion per subunit.</text>
</comment>
<evidence type="ECO:0000256" key="10">
    <source>
        <dbReference type="PIRSR" id="PIRSR000485-2"/>
    </source>
</evidence>
<dbReference type="Gene3D" id="3.40.50.2020">
    <property type="match status" value="1"/>
</dbReference>
<evidence type="ECO:0000256" key="9">
    <source>
        <dbReference type="PIRSR" id="PIRSR000485-1"/>
    </source>
</evidence>
<dbReference type="Pfam" id="PF13537">
    <property type="entry name" value="GATase_7"/>
    <property type="match status" value="1"/>
</dbReference>
<feature type="binding site" evidence="7 11">
    <location>
        <position position="384"/>
    </location>
    <ligand>
        <name>[4Fe-4S] cluster</name>
        <dbReference type="ChEBI" id="CHEBI:49883"/>
    </ligand>
</feature>
<dbReference type="InterPro" id="IPR029055">
    <property type="entry name" value="Ntn_hydrolases_N"/>
</dbReference>
<feature type="domain" description="Glutamine amidotransferase type-2" evidence="12">
    <location>
        <begin position="2"/>
        <end position="222"/>
    </location>
</feature>
<dbReference type="OrthoDB" id="5976at2157"/>
<keyword evidence="7 10" id="KW-0479">Metal-binding</keyword>
<dbReference type="GO" id="GO:0004044">
    <property type="term" value="F:amidophosphoribosyltransferase activity"/>
    <property type="evidence" value="ECO:0007669"/>
    <property type="project" value="UniProtKB-UniRule"/>
</dbReference>
<evidence type="ECO:0000313" key="14">
    <source>
        <dbReference type="Proteomes" id="UP000013307"/>
    </source>
</evidence>
<dbReference type="RefSeq" id="WP_015591360.1">
    <property type="nucleotide sequence ID" value="NC_021169.1"/>
</dbReference>
<dbReference type="HAMAP" id="MF_01931">
    <property type="entry name" value="PurF"/>
    <property type="match status" value="1"/>
</dbReference>
<dbReference type="Gene3D" id="3.60.20.10">
    <property type="entry name" value="Glutamine Phosphoribosylpyrophosphate, subunit 1, domain 1"/>
    <property type="match status" value="1"/>
</dbReference>
<evidence type="ECO:0000313" key="13">
    <source>
        <dbReference type="EMBL" id="AGK61762.1"/>
    </source>
</evidence>
<feature type="binding site" evidence="7 10">
    <location>
        <position position="347"/>
    </location>
    <ligand>
        <name>Mg(2+)</name>
        <dbReference type="ChEBI" id="CHEBI:18420"/>
    </ligand>
</feature>
<feature type="binding site" evidence="7 10">
    <location>
        <position position="348"/>
    </location>
    <ligand>
        <name>Mg(2+)</name>
        <dbReference type="ChEBI" id="CHEBI:18420"/>
    </ligand>
</feature>
<dbReference type="PANTHER" id="PTHR11907">
    <property type="entry name" value="AMIDOPHOSPHORIBOSYLTRANSFERASE"/>
    <property type="match status" value="1"/>
</dbReference>
<evidence type="ECO:0000256" key="1">
    <source>
        <dbReference type="ARBA" id="ARBA00005209"/>
    </source>
</evidence>
<keyword evidence="7 10" id="KW-0460">Magnesium</keyword>
<dbReference type="PIRSF" id="PIRSF000485">
    <property type="entry name" value="Amd_phspho_trans"/>
    <property type="match status" value="1"/>
</dbReference>
<dbReference type="InterPro" id="IPR005854">
    <property type="entry name" value="PurF"/>
</dbReference>
<keyword evidence="7 11" id="KW-0408">Iron</keyword>
<feature type="binding site" evidence="7 11">
    <location>
        <position position="438"/>
    </location>
    <ligand>
        <name>[4Fe-4S] cluster</name>
        <dbReference type="ChEBI" id="CHEBI:49883"/>
    </ligand>
</feature>
<dbReference type="InterPro" id="IPR035584">
    <property type="entry name" value="PurF_N"/>
</dbReference>
<feature type="binding site" evidence="7 11">
    <location>
        <position position="238"/>
    </location>
    <ligand>
        <name>[4Fe-4S] cluster</name>
        <dbReference type="ChEBI" id="CHEBI:49883"/>
    </ligand>
</feature>
<comment type="cofactor">
    <cofactor evidence="7 11">
        <name>[4Fe-4S] cluster</name>
        <dbReference type="ChEBI" id="CHEBI:49883"/>
    </cofactor>
    <text evidence="7 11">Binds 1 [4Fe-4S] cluster per subunit.</text>
</comment>
<dbReference type="AlphaFoldDB" id="N0BHG7"/>
<keyword evidence="7 11" id="KW-0411">Iron-sulfur</keyword>
<gene>
    <name evidence="7" type="primary">purF</name>
    <name evidence="13" type="ORF">Asulf_01791</name>
</gene>
<keyword evidence="14" id="KW-1185">Reference proteome</keyword>
<feature type="active site" description="Nucleophile" evidence="7 9">
    <location>
        <position position="2"/>
    </location>
</feature>
<keyword evidence="6 7" id="KW-0315">Glutamine amidotransferase</keyword>
<dbReference type="CDD" id="cd06223">
    <property type="entry name" value="PRTases_typeI"/>
    <property type="match status" value="1"/>
</dbReference>
<dbReference type="NCBIfam" id="TIGR01134">
    <property type="entry name" value="purF"/>
    <property type="match status" value="1"/>
</dbReference>
<evidence type="ECO:0000256" key="11">
    <source>
        <dbReference type="PIRSR" id="PIRSR000485-3"/>
    </source>
</evidence>
<dbReference type="HOGENOM" id="CLU_022389_3_1_2"/>
<evidence type="ECO:0000256" key="3">
    <source>
        <dbReference type="ARBA" id="ARBA00022676"/>
    </source>
</evidence>
<dbReference type="InterPro" id="IPR029057">
    <property type="entry name" value="PRTase-like"/>
</dbReference>
<comment type="pathway">
    <text evidence="1 7 8">Purine metabolism; IMP biosynthesis via de novo pathway; N(1)-(5-phospho-D-ribosyl)glycinamide from 5-phospho-alpha-D-ribose 1-diphosphate: step 1/2.</text>
</comment>
<comment type="catalytic activity">
    <reaction evidence="7 8">
        <text>5-phospho-beta-D-ribosylamine + L-glutamate + diphosphate = 5-phospho-alpha-D-ribose 1-diphosphate + L-glutamine + H2O</text>
        <dbReference type="Rhea" id="RHEA:14905"/>
        <dbReference type="ChEBI" id="CHEBI:15377"/>
        <dbReference type="ChEBI" id="CHEBI:29985"/>
        <dbReference type="ChEBI" id="CHEBI:33019"/>
        <dbReference type="ChEBI" id="CHEBI:58017"/>
        <dbReference type="ChEBI" id="CHEBI:58359"/>
        <dbReference type="ChEBI" id="CHEBI:58681"/>
        <dbReference type="EC" id="2.4.2.14"/>
    </reaction>
</comment>
<feature type="binding site" evidence="7 11">
    <location>
        <position position="435"/>
    </location>
    <ligand>
        <name>[4Fe-4S] cluster</name>
        <dbReference type="ChEBI" id="CHEBI:49883"/>
    </ligand>
</feature>
<keyword evidence="5 7" id="KW-0658">Purine biosynthesis</keyword>
<evidence type="ECO:0000256" key="4">
    <source>
        <dbReference type="ARBA" id="ARBA00022679"/>
    </source>
</evidence>
<keyword evidence="4 7" id="KW-0808">Transferase</keyword>
<dbReference type="EMBL" id="CP005290">
    <property type="protein sequence ID" value="AGK61762.1"/>
    <property type="molecule type" value="Genomic_DNA"/>
</dbReference>
<proteinExistence type="inferred from homology"/>
<dbReference type="Proteomes" id="UP000013307">
    <property type="component" value="Chromosome"/>
</dbReference>
<dbReference type="eggNOG" id="arCOG00093">
    <property type="taxonomic scope" value="Archaea"/>
</dbReference>
<keyword evidence="3 7" id="KW-0328">Glycosyltransferase</keyword>
<keyword evidence="7" id="KW-0004">4Fe-4S</keyword>
<evidence type="ECO:0000256" key="7">
    <source>
        <dbReference type="HAMAP-Rule" id="MF_01931"/>
    </source>
</evidence>
<evidence type="ECO:0000259" key="12">
    <source>
        <dbReference type="PROSITE" id="PS51278"/>
    </source>
</evidence>
<evidence type="ECO:0000256" key="8">
    <source>
        <dbReference type="PIRNR" id="PIRNR000485"/>
    </source>
</evidence>
<dbReference type="KEGG" id="ast:Asulf_01791"/>
<accession>N0BHG7</accession>
<organism evidence="13 14">
    <name type="scientific">Archaeoglobus sulfaticallidus PM70-1</name>
    <dbReference type="NCBI Taxonomy" id="387631"/>
    <lineage>
        <taxon>Archaea</taxon>
        <taxon>Methanobacteriati</taxon>
        <taxon>Methanobacteriota</taxon>
        <taxon>Archaeoglobi</taxon>
        <taxon>Archaeoglobales</taxon>
        <taxon>Archaeoglobaceae</taxon>
        <taxon>Archaeoglobus</taxon>
    </lineage>
</organism>
<dbReference type="GO" id="GO:0000287">
    <property type="term" value="F:magnesium ion binding"/>
    <property type="evidence" value="ECO:0007669"/>
    <property type="project" value="UniProtKB-UniRule"/>
</dbReference>
<evidence type="ECO:0000256" key="2">
    <source>
        <dbReference type="ARBA" id="ARBA00010138"/>
    </source>
</evidence>
<feature type="binding site" evidence="7 10">
    <location>
        <position position="285"/>
    </location>
    <ligand>
        <name>Mg(2+)</name>
        <dbReference type="ChEBI" id="CHEBI:18420"/>
    </ligand>
</feature>
<name>N0BHG7_9EURY</name>